<comment type="caution">
    <text evidence="1">The sequence shown here is derived from an EMBL/GenBank/DDBJ whole genome shotgun (WGS) entry which is preliminary data.</text>
</comment>
<evidence type="ECO:0000313" key="1">
    <source>
        <dbReference type="EMBL" id="MPM62606.1"/>
    </source>
</evidence>
<proteinExistence type="predicted"/>
<dbReference type="EMBL" id="VSSQ01018955">
    <property type="protein sequence ID" value="MPM62606.1"/>
    <property type="molecule type" value="Genomic_DNA"/>
</dbReference>
<organism evidence="1">
    <name type="scientific">bioreactor metagenome</name>
    <dbReference type="NCBI Taxonomy" id="1076179"/>
    <lineage>
        <taxon>unclassified sequences</taxon>
        <taxon>metagenomes</taxon>
        <taxon>ecological metagenomes</taxon>
    </lineage>
</organism>
<sequence>MSCSLSPSTKRNAKCAPMPARSTLALQSAAVPLMAAICVKPKADALRSTEPTLPASCSRSSTTVGAVTSSVFASGNAITKPICAGDSRPLMSRSSASAISRFFSAACFSSVGANGQNDSAKTAICGFMPRTNAALHR</sequence>
<reference evidence="1" key="1">
    <citation type="submission" date="2019-08" db="EMBL/GenBank/DDBJ databases">
        <authorList>
            <person name="Kucharzyk K."/>
            <person name="Murdoch R.W."/>
            <person name="Higgins S."/>
            <person name="Loffler F."/>
        </authorList>
    </citation>
    <scope>NUCLEOTIDE SEQUENCE</scope>
</reference>
<gene>
    <name evidence="1" type="ORF">SDC9_109482</name>
</gene>
<accession>A0A645BBY3</accession>
<dbReference type="AlphaFoldDB" id="A0A645BBY3"/>
<protein>
    <submittedName>
        <fullName evidence="1">Uncharacterized protein</fullName>
    </submittedName>
</protein>
<name>A0A645BBY3_9ZZZZ</name>